<feature type="compositionally biased region" description="Low complexity" evidence="1">
    <location>
        <begin position="481"/>
        <end position="495"/>
    </location>
</feature>
<dbReference type="InterPro" id="IPR037491">
    <property type="entry name" value="LTI78/LTI65"/>
</dbReference>
<reference evidence="5 6" key="1">
    <citation type="journal article" date="2020" name="IScience">
        <title>Genome Sequencing of the Endangered Kingdonia uniflora (Circaeasteraceae, Ranunculales) Reveals Potential Mechanisms of Evolutionary Specialization.</title>
        <authorList>
            <person name="Sun Y."/>
            <person name="Deng T."/>
            <person name="Zhang A."/>
            <person name="Moore M.J."/>
            <person name="Landis J.B."/>
            <person name="Lin N."/>
            <person name="Zhang H."/>
            <person name="Zhang X."/>
            <person name="Huang J."/>
            <person name="Zhang X."/>
            <person name="Sun H."/>
            <person name="Wang H."/>
        </authorList>
    </citation>
    <scope>NUCLEOTIDE SEQUENCE [LARGE SCALE GENOMIC DNA]</scope>
    <source>
        <strain evidence="5">TB1705</strain>
        <tissue evidence="5">Leaf</tissue>
    </source>
</reference>
<dbReference type="InterPro" id="IPR057059">
    <property type="entry name" value="LTI65/LTI78_PGEED"/>
</dbReference>
<dbReference type="InterPro" id="IPR057058">
    <property type="entry name" value="LTI65_LTI78_NYQTKV"/>
</dbReference>
<feature type="compositionally biased region" description="Basic and acidic residues" evidence="1">
    <location>
        <begin position="271"/>
        <end position="288"/>
    </location>
</feature>
<feature type="domain" description="LTI65/LTI78 N-terminal" evidence="4">
    <location>
        <begin position="15"/>
        <end position="77"/>
    </location>
</feature>
<feature type="compositionally biased region" description="Basic residues" evidence="1">
    <location>
        <begin position="22"/>
        <end position="42"/>
    </location>
</feature>
<dbReference type="AlphaFoldDB" id="A0A7J7M1L0"/>
<evidence type="ECO:0000313" key="5">
    <source>
        <dbReference type="EMBL" id="KAF6148684.1"/>
    </source>
</evidence>
<dbReference type="Pfam" id="PF23403">
    <property type="entry name" value="LTI65_LTI78_N"/>
    <property type="match status" value="1"/>
</dbReference>
<feature type="compositionally biased region" description="Acidic residues" evidence="1">
    <location>
        <begin position="54"/>
        <end position="68"/>
    </location>
</feature>
<feature type="compositionally biased region" description="Polar residues" evidence="1">
    <location>
        <begin position="192"/>
        <end position="214"/>
    </location>
</feature>
<feature type="compositionally biased region" description="Polar residues" evidence="1">
    <location>
        <begin position="316"/>
        <end position="329"/>
    </location>
</feature>
<feature type="region of interest" description="Disordered" evidence="1">
    <location>
        <begin position="596"/>
        <end position="642"/>
    </location>
</feature>
<feature type="domain" description="LTI65/LTI78 NYQTKV repeat" evidence="3">
    <location>
        <begin position="96"/>
        <end position="131"/>
    </location>
</feature>
<feature type="region of interest" description="Disordered" evidence="1">
    <location>
        <begin position="355"/>
        <end position="387"/>
    </location>
</feature>
<evidence type="ECO:0000259" key="2">
    <source>
        <dbReference type="Pfam" id="PF23399"/>
    </source>
</evidence>
<feature type="compositionally biased region" description="Basic and acidic residues" evidence="1">
    <location>
        <begin position="134"/>
        <end position="148"/>
    </location>
</feature>
<organism evidence="5 6">
    <name type="scientific">Kingdonia uniflora</name>
    <dbReference type="NCBI Taxonomy" id="39325"/>
    <lineage>
        <taxon>Eukaryota</taxon>
        <taxon>Viridiplantae</taxon>
        <taxon>Streptophyta</taxon>
        <taxon>Embryophyta</taxon>
        <taxon>Tracheophyta</taxon>
        <taxon>Spermatophyta</taxon>
        <taxon>Magnoliopsida</taxon>
        <taxon>Ranunculales</taxon>
        <taxon>Circaeasteraceae</taxon>
        <taxon>Kingdonia</taxon>
    </lineage>
</organism>
<feature type="region of interest" description="Disordered" evidence="1">
    <location>
        <begin position="481"/>
        <end position="506"/>
    </location>
</feature>
<feature type="compositionally biased region" description="Basic and acidic residues" evidence="1">
    <location>
        <begin position="555"/>
        <end position="573"/>
    </location>
</feature>
<gene>
    <name evidence="5" type="ORF">GIB67_003775</name>
</gene>
<dbReference type="GO" id="GO:0009737">
    <property type="term" value="P:response to abscisic acid"/>
    <property type="evidence" value="ECO:0007669"/>
    <property type="project" value="InterPro"/>
</dbReference>
<feature type="compositionally biased region" description="Basic and acidic residues" evidence="1">
    <location>
        <begin position="429"/>
        <end position="439"/>
    </location>
</feature>
<feature type="compositionally biased region" description="Basic and acidic residues" evidence="1">
    <location>
        <begin position="531"/>
        <end position="541"/>
    </location>
</feature>
<evidence type="ECO:0000313" key="6">
    <source>
        <dbReference type="Proteomes" id="UP000541444"/>
    </source>
</evidence>
<dbReference type="Pfam" id="PF07918">
    <property type="entry name" value="CAP160"/>
    <property type="match status" value="2"/>
</dbReference>
<comment type="caution">
    <text evidence="5">The sequence shown here is derived from an EMBL/GenBank/DDBJ whole genome shotgun (WGS) entry which is preliminary data.</text>
</comment>
<dbReference type="InterPro" id="IPR056605">
    <property type="entry name" value="LTI65_LTI78_N"/>
</dbReference>
<feature type="compositionally biased region" description="Polar residues" evidence="1">
    <location>
        <begin position="90"/>
        <end position="107"/>
    </location>
</feature>
<dbReference type="Pfam" id="PF23399">
    <property type="entry name" value="LTI65_PGEED"/>
    <property type="match status" value="1"/>
</dbReference>
<evidence type="ECO:0000256" key="1">
    <source>
        <dbReference type="SAM" id="MobiDB-lite"/>
    </source>
</evidence>
<feature type="compositionally biased region" description="Polar residues" evidence="1">
    <location>
        <begin position="239"/>
        <end position="248"/>
    </location>
</feature>
<feature type="compositionally biased region" description="Basic and acidic residues" evidence="1">
    <location>
        <begin position="631"/>
        <end position="642"/>
    </location>
</feature>
<evidence type="ECO:0000259" key="3">
    <source>
        <dbReference type="Pfam" id="PF23402"/>
    </source>
</evidence>
<protein>
    <recommendedName>
        <fullName evidence="7">Low-temperature-induced 65 kDa protein</fullName>
    </recommendedName>
</protein>
<keyword evidence="6" id="KW-1185">Reference proteome</keyword>
<dbReference type="Proteomes" id="UP000541444">
    <property type="component" value="Unassembled WGS sequence"/>
</dbReference>
<feature type="region of interest" description="Disordered" evidence="1">
    <location>
        <begin position="414"/>
        <end position="440"/>
    </location>
</feature>
<dbReference type="OrthoDB" id="1931597at2759"/>
<dbReference type="Pfam" id="PF23402">
    <property type="entry name" value="LTI65_LTI78_NYQTKV"/>
    <property type="match status" value="1"/>
</dbReference>
<accession>A0A7J7M1L0</accession>
<name>A0A7J7M1L0_9MAGN</name>
<feature type="domain" description="LTI65/LTI78 PGEED repeat" evidence="2">
    <location>
        <begin position="508"/>
        <end position="532"/>
    </location>
</feature>
<evidence type="ECO:0000259" key="4">
    <source>
        <dbReference type="Pfam" id="PF23403"/>
    </source>
</evidence>
<feature type="region of interest" description="Disordered" evidence="1">
    <location>
        <begin position="1"/>
        <end position="334"/>
    </location>
</feature>
<sequence>MDTNQDPDTGVGEEEHHGKISVLKKVKLRAKKLKNTLTKHGHSPNQDQEHGQDREEDYEEDDDEEVEEDAKVHNAPMDLRVKSGEALLTPTPSAGSAKYQSNPSHPTGTGGQDAGIDPVLRSFGKMEISGESEEDKHDLKTRSHDKFSPELAATHNAKIHENPQLVPDSFQPSETKDRQCQNVSENVGVGGTQPTQPSSYTPHDSKIHGNSQFIPESFQPYETEDRCENANENVGVGETQLTQPSSYTPRDEKIHEFPQSVPESFQTSETEDCRRENASENVNVRETHQTQPSSYSEKKSLSTSANADKADLGTGMDTSTNTSMDNANTGAGGKPLTSTIADKAAFVKNVVAGKLGYGGSDTTNTRTSMDTVTGTDTNRGTDAGTRSMTSTIADKAASAKDVVAAKLGYGVSDATKGPGTQSTVDSDADMGKEAGERAKSAGVGEYGRQIASSVTGKLAPVYGAVAGAGSAVVSKIPGLGSTGSTDTTQTGTGESMIKTPQAGMARSKEYLSEKLKPGEEDKALSEIISEALHKRKDDSPDKMPAAIGKVTESPEVARRLGTESETLGKESKMDNGNPGKGMVEYVKGTVTSWFGIGGESNPNEAVDVPSHGEQHGFSSATGTENIGHENVSGERRLQESSN</sequence>
<dbReference type="PANTHER" id="PTHR33836:SF1">
    <property type="entry name" value="LOW-TEMPERATURE-INDUCED 65 KDA PROTEIN-RELATED"/>
    <property type="match status" value="1"/>
</dbReference>
<feature type="compositionally biased region" description="Polar residues" evidence="1">
    <location>
        <begin position="360"/>
        <end position="387"/>
    </location>
</feature>
<dbReference type="EMBL" id="JACGCM010001841">
    <property type="protein sequence ID" value="KAF6148684.1"/>
    <property type="molecule type" value="Genomic_DNA"/>
</dbReference>
<feature type="region of interest" description="Disordered" evidence="1">
    <location>
        <begin position="531"/>
        <end position="582"/>
    </location>
</feature>
<dbReference type="InterPro" id="IPR012418">
    <property type="entry name" value="CAP160"/>
</dbReference>
<dbReference type="GO" id="GO:0006950">
    <property type="term" value="P:response to stress"/>
    <property type="evidence" value="ECO:0007669"/>
    <property type="project" value="TreeGrafter"/>
</dbReference>
<dbReference type="PANTHER" id="PTHR33836">
    <property type="entry name" value="LOW-TEMPERATURE-INDUCED 65 KDA PROTEIN-RELATED"/>
    <property type="match status" value="1"/>
</dbReference>
<evidence type="ECO:0008006" key="7">
    <source>
        <dbReference type="Google" id="ProtNLM"/>
    </source>
</evidence>
<proteinExistence type="predicted"/>